<reference evidence="5 6" key="1">
    <citation type="submission" date="2021-12" db="EMBL/GenBank/DDBJ databases">
        <title>Siccirubricoccus leaddurans sp. nov., a high concentration Zn2+ tolerance bacterium.</title>
        <authorList>
            <person name="Cao Y."/>
        </authorList>
    </citation>
    <scope>NUCLEOTIDE SEQUENCE [LARGE SCALE GENOMIC DNA]</scope>
    <source>
        <strain evidence="5 6">KC 17139</strain>
    </source>
</reference>
<dbReference type="Gene3D" id="3.90.550.20">
    <property type="match status" value="1"/>
</dbReference>
<dbReference type="SUPFAM" id="SSF48452">
    <property type="entry name" value="TPR-like"/>
    <property type="match status" value="2"/>
</dbReference>
<evidence type="ECO:0000313" key="5">
    <source>
        <dbReference type="EMBL" id="MCO6418654.1"/>
    </source>
</evidence>
<dbReference type="InterPro" id="IPR019734">
    <property type="entry name" value="TPR_rpt"/>
</dbReference>
<feature type="region of interest" description="Disordered" evidence="4">
    <location>
        <begin position="811"/>
        <end position="855"/>
    </location>
</feature>
<keyword evidence="1" id="KW-0677">Repeat</keyword>
<dbReference type="SUPFAM" id="SSF53448">
    <property type="entry name" value="Nucleotide-diphospho-sugar transferases"/>
    <property type="match status" value="1"/>
</dbReference>
<feature type="repeat" description="TPR" evidence="3">
    <location>
        <begin position="187"/>
        <end position="220"/>
    </location>
</feature>
<dbReference type="PANTHER" id="PTHR45586">
    <property type="entry name" value="TPR REPEAT-CONTAINING PROTEIN PA4667"/>
    <property type="match status" value="1"/>
</dbReference>
<dbReference type="RefSeq" id="WP_252955282.1">
    <property type="nucleotide sequence ID" value="NZ_JAFIRR010000146.1"/>
</dbReference>
<gene>
    <name evidence="5" type="ORF">JYK14_21205</name>
</gene>
<sequence>ERPLLWRGLLALCPGHVAAHMELGHALRGGGDPAAALPHFSAALEAAPEAEWAALACADTLRQLGRLPEAEPAYRAVLRLRPDHPAGLAGLAECRRLQGDAAEAGTLFAQLRAEAPEDPAGLLGMAELHLAAGEAAAAAAGFRAVLARWPDHQGAMMGLGHAAMALGEPGTARPLFAAVAAAQPRALWALLPLAEAARALGEPEAALRHFRAALALDPASLQARLGQVAALAEAGRAAEALAEAQRAVEAAPAEPGLRLALGHAARALGDHAAAREAFATAAALGPEDPALLVEAAAAERALGQPRAARALLDQALALDPHWVPALEHLAALHRMAGALDAARACFEAGIATGHPGPWCFLGAAEIHAEQGRLEAALALLEQGAAALPGVPELPAKRLELLRRSGAVPEALAAARASPADRFPLWFERVVLEHEAGDAAAAEALLAAPPPAPGLAARARRLHLRGLVAADHWRLEAAEPLLAEAADLAPDDPWPRSRLAMLRLARSDAAGAREAVAAVLRIEAAATRLQGRTPRLSRTFHGQLLDELALEPELLARLHALAALPAAARLAPLGALVREMPEHFGAAHALAVALRQAGGFAFRPDPAAPPLPARLAQYWNTAEPPADLRAMMASWARPGLAARRFDDAAASAWMAATQPPAVQAAWRRARTPTHRADLLRLAVLATEGGWWADADDRLFGSLGALAPPGATLVLYQEDLGSIGNNLIGAVPGHALMQEALRQAVQAIHRGDADMVWLQSGPGLLTRVVAGAVAERGEVPPGLLVHDHLTALRQVAMHCLAEYKTRAHWMRRPAKAPQDAGEVGWGAAGGPPTAPGAVAPGASNQTISLEPNRGSEA</sequence>
<feature type="non-terminal residue" evidence="5">
    <location>
        <position position="1"/>
    </location>
</feature>
<keyword evidence="6" id="KW-1185">Reference proteome</keyword>
<dbReference type="EMBL" id="JAFIRR010000146">
    <property type="protein sequence ID" value="MCO6418654.1"/>
    <property type="molecule type" value="Genomic_DNA"/>
</dbReference>
<evidence type="ECO:0000256" key="3">
    <source>
        <dbReference type="PROSITE-ProRule" id="PRU00339"/>
    </source>
</evidence>
<dbReference type="InterPro" id="IPR029044">
    <property type="entry name" value="Nucleotide-diphossugar_trans"/>
</dbReference>
<dbReference type="InterPro" id="IPR011990">
    <property type="entry name" value="TPR-like_helical_dom_sf"/>
</dbReference>
<evidence type="ECO:0000256" key="1">
    <source>
        <dbReference type="ARBA" id="ARBA00022737"/>
    </source>
</evidence>
<dbReference type="PANTHER" id="PTHR45586:SF14">
    <property type="entry name" value="TETRATRICOPEPTIDE TPR_2 REPEAT PROTEIN"/>
    <property type="match status" value="1"/>
</dbReference>
<dbReference type="SMART" id="SM00028">
    <property type="entry name" value="TPR"/>
    <property type="match status" value="8"/>
</dbReference>
<evidence type="ECO:0000313" key="6">
    <source>
        <dbReference type="Proteomes" id="UP001523392"/>
    </source>
</evidence>
<keyword evidence="2 3" id="KW-0802">TPR repeat</keyword>
<dbReference type="PROSITE" id="PS50005">
    <property type="entry name" value="TPR"/>
    <property type="match status" value="1"/>
</dbReference>
<evidence type="ECO:0000256" key="4">
    <source>
        <dbReference type="SAM" id="MobiDB-lite"/>
    </source>
</evidence>
<dbReference type="Gene3D" id="1.25.40.10">
    <property type="entry name" value="Tetratricopeptide repeat domain"/>
    <property type="match status" value="2"/>
</dbReference>
<organism evidence="5 6">
    <name type="scientific">Siccirubricoccus soli</name>
    <dbReference type="NCBI Taxonomy" id="2899147"/>
    <lineage>
        <taxon>Bacteria</taxon>
        <taxon>Pseudomonadati</taxon>
        <taxon>Pseudomonadota</taxon>
        <taxon>Alphaproteobacteria</taxon>
        <taxon>Acetobacterales</taxon>
        <taxon>Roseomonadaceae</taxon>
        <taxon>Siccirubricoccus</taxon>
    </lineage>
</organism>
<dbReference type="Pfam" id="PF13432">
    <property type="entry name" value="TPR_16"/>
    <property type="match status" value="5"/>
</dbReference>
<name>A0ABT1D9W1_9PROT</name>
<dbReference type="InterPro" id="IPR051012">
    <property type="entry name" value="CellSynth/LPSAsmb/PSIAsmb"/>
</dbReference>
<accession>A0ABT1D9W1</accession>
<proteinExistence type="predicted"/>
<evidence type="ECO:0000256" key="2">
    <source>
        <dbReference type="ARBA" id="ARBA00022803"/>
    </source>
</evidence>
<protein>
    <submittedName>
        <fullName evidence="5">Tetratricopeptide repeat protein</fullName>
    </submittedName>
</protein>
<comment type="caution">
    <text evidence="5">The sequence shown here is derived from an EMBL/GenBank/DDBJ whole genome shotgun (WGS) entry which is preliminary data.</text>
</comment>
<dbReference type="Proteomes" id="UP001523392">
    <property type="component" value="Unassembled WGS sequence"/>
</dbReference>